<feature type="domain" description="FAD/NAD(P)-binding" evidence="7">
    <location>
        <begin position="8"/>
        <end position="306"/>
    </location>
</feature>
<gene>
    <name evidence="8" type="ORF">A361_03020</name>
</gene>
<dbReference type="Pfam" id="PF07992">
    <property type="entry name" value="Pyr_redox_2"/>
    <property type="match status" value="1"/>
</dbReference>
<evidence type="ECO:0000256" key="1">
    <source>
        <dbReference type="ARBA" id="ARBA00011738"/>
    </source>
</evidence>
<dbReference type="InterPro" id="IPR050097">
    <property type="entry name" value="Ferredoxin-NADP_redctase_2"/>
</dbReference>
<sequence length="339" mass="36929">MGNYPDAFDITIIGGGPVGLFTAFYTGMRQASVKIIESLPQLGGQLSALYPEKYIYDIAGFPKIRAQELIDNLIKQMNQFNPSVCLGESVEGIVRLSDQSFAIHTNKGTHYTKAVIITAGNGAFQPRKLNIGSEDKFENKNLHYFVQDLNQFAGKKVVIFGGGDSAVEWALMLEPIAGKVTLIHRRDKFRAHEHSVERLRHSSVEMLTPYIPVELAGAEEIEYVMVENTASGETMLIPADDVLVNFGFVSSLGPIKEWGLEIEKNAILVNSKMETNIPGIYAAGDICTYEGKVKLIASGFGEAPAAVSNAKVYIDPGSKVQPLHSTSIMADKEKTGSAI</sequence>
<feature type="binding site" evidence="6">
    <location>
        <position position="90"/>
    </location>
    <ligand>
        <name>FAD</name>
        <dbReference type="ChEBI" id="CHEBI:57692"/>
    </ligand>
</feature>
<dbReference type="InterPro" id="IPR036188">
    <property type="entry name" value="FAD/NAD-bd_sf"/>
</dbReference>
<organism evidence="8 9">
    <name type="scientific">Cytobacillus oceanisediminis 2691</name>
    <dbReference type="NCBI Taxonomy" id="1196031"/>
    <lineage>
        <taxon>Bacteria</taxon>
        <taxon>Bacillati</taxon>
        <taxon>Bacillota</taxon>
        <taxon>Bacilli</taxon>
        <taxon>Bacillales</taxon>
        <taxon>Bacillaceae</taxon>
        <taxon>Cytobacillus</taxon>
    </lineage>
</organism>
<dbReference type="RefSeq" id="WP_019381069.1">
    <property type="nucleotide sequence ID" value="NZ_CP015506.1"/>
</dbReference>
<dbReference type="InterPro" id="IPR023753">
    <property type="entry name" value="FAD/NAD-binding_dom"/>
</dbReference>
<reference evidence="8 9" key="1">
    <citation type="submission" date="2016-04" db="EMBL/GenBank/DDBJ databases">
        <title>Complete genome sequence of Bacillus oceanisediminis strain 2691.</title>
        <authorList>
            <person name="Jeong H."/>
            <person name="Kim H.J."/>
            <person name="Lee D.-W."/>
        </authorList>
    </citation>
    <scope>NUCLEOTIDE SEQUENCE [LARGE SCALE GENOMIC DNA]</scope>
    <source>
        <strain evidence="8 9">2691</strain>
    </source>
</reference>
<comment type="catalytic activity">
    <reaction evidence="6">
        <text>2 reduced [2Fe-2S]-[ferredoxin] + NADP(+) + H(+) = 2 oxidized [2Fe-2S]-[ferredoxin] + NADPH</text>
        <dbReference type="Rhea" id="RHEA:20125"/>
        <dbReference type="Rhea" id="RHEA-COMP:10000"/>
        <dbReference type="Rhea" id="RHEA-COMP:10001"/>
        <dbReference type="ChEBI" id="CHEBI:15378"/>
        <dbReference type="ChEBI" id="CHEBI:33737"/>
        <dbReference type="ChEBI" id="CHEBI:33738"/>
        <dbReference type="ChEBI" id="CHEBI:57783"/>
        <dbReference type="ChEBI" id="CHEBI:58349"/>
        <dbReference type="EC" id="1.18.1.2"/>
    </reaction>
</comment>
<comment type="similarity">
    <text evidence="6">Belongs to the ferredoxin--NADP reductase type 2 family.</text>
</comment>
<comment type="subunit">
    <text evidence="1 6">Homodimer.</text>
</comment>
<dbReference type="GO" id="GO:0050660">
    <property type="term" value="F:flavin adenine dinucleotide binding"/>
    <property type="evidence" value="ECO:0007669"/>
    <property type="project" value="UniProtKB-UniRule"/>
</dbReference>
<evidence type="ECO:0000256" key="6">
    <source>
        <dbReference type="HAMAP-Rule" id="MF_01685"/>
    </source>
</evidence>
<dbReference type="EC" id="1.18.1.2" evidence="6"/>
<feature type="binding site" evidence="6">
    <location>
        <position position="124"/>
    </location>
    <ligand>
        <name>FAD</name>
        <dbReference type="ChEBI" id="CHEBI:57692"/>
    </ligand>
</feature>
<dbReference type="PRINTS" id="PR00368">
    <property type="entry name" value="FADPNR"/>
</dbReference>
<dbReference type="GO" id="GO:0004324">
    <property type="term" value="F:ferredoxin-NADP+ reductase activity"/>
    <property type="evidence" value="ECO:0007669"/>
    <property type="project" value="UniProtKB-UniRule"/>
</dbReference>
<feature type="binding site" evidence="6">
    <location>
        <position position="45"/>
    </location>
    <ligand>
        <name>FAD</name>
        <dbReference type="ChEBI" id="CHEBI:57692"/>
    </ligand>
</feature>
<proteinExistence type="inferred from homology"/>
<comment type="cofactor">
    <cofactor evidence="6">
        <name>FAD</name>
        <dbReference type="ChEBI" id="CHEBI:57692"/>
    </cofactor>
    <text evidence="6">Binds 1 FAD per subunit.</text>
</comment>
<evidence type="ECO:0000313" key="9">
    <source>
        <dbReference type="Proteomes" id="UP000077856"/>
    </source>
</evidence>
<dbReference type="eggNOG" id="COG0492">
    <property type="taxonomic scope" value="Bacteria"/>
</dbReference>
<dbReference type="PRINTS" id="PR00469">
    <property type="entry name" value="PNDRDTASEII"/>
</dbReference>
<dbReference type="SUPFAM" id="SSF51905">
    <property type="entry name" value="FAD/NAD(P)-binding domain"/>
    <property type="match status" value="1"/>
</dbReference>
<dbReference type="HAMAP" id="MF_01685">
    <property type="entry name" value="FENR2"/>
    <property type="match status" value="1"/>
</dbReference>
<keyword evidence="4 6" id="KW-0521">NADP</keyword>
<feature type="binding site" evidence="6">
    <location>
        <position position="326"/>
    </location>
    <ligand>
        <name>FAD</name>
        <dbReference type="ChEBI" id="CHEBI:57692"/>
    </ligand>
</feature>
<evidence type="ECO:0000256" key="2">
    <source>
        <dbReference type="ARBA" id="ARBA00022630"/>
    </source>
</evidence>
<evidence type="ECO:0000313" key="8">
    <source>
        <dbReference type="EMBL" id="AND38138.1"/>
    </source>
</evidence>
<evidence type="ECO:0000259" key="7">
    <source>
        <dbReference type="Pfam" id="PF07992"/>
    </source>
</evidence>
<protein>
    <recommendedName>
        <fullName evidence="6">Ferredoxin--NADP reductase</fullName>
        <shortName evidence="6">FNR</shortName>
        <shortName evidence="6">Fd-NADP(+) reductase</shortName>
        <ecNumber evidence="6">1.18.1.2</ecNumber>
    </recommendedName>
</protein>
<feature type="binding site" evidence="6">
    <location>
        <position position="37"/>
    </location>
    <ligand>
        <name>FAD</name>
        <dbReference type="ChEBI" id="CHEBI:57692"/>
    </ligand>
</feature>
<feature type="binding site" evidence="6">
    <location>
        <position position="50"/>
    </location>
    <ligand>
        <name>FAD</name>
        <dbReference type="ChEBI" id="CHEBI:57692"/>
    </ligand>
</feature>
<dbReference type="STRING" id="1196031.A361_03020"/>
<feature type="binding site" evidence="6">
    <location>
        <position position="285"/>
    </location>
    <ligand>
        <name>FAD</name>
        <dbReference type="ChEBI" id="CHEBI:57692"/>
    </ligand>
</feature>
<keyword evidence="5 6" id="KW-0560">Oxidoreductase</keyword>
<dbReference type="Proteomes" id="UP000077856">
    <property type="component" value="Chromosome"/>
</dbReference>
<evidence type="ECO:0000256" key="3">
    <source>
        <dbReference type="ARBA" id="ARBA00022827"/>
    </source>
</evidence>
<keyword evidence="3 6" id="KW-0274">FAD</keyword>
<accession>A0A160M817</accession>
<dbReference type="PANTHER" id="PTHR48105">
    <property type="entry name" value="THIOREDOXIN REDUCTASE 1-RELATED-RELATED"/>
    <property type="match status" value="1"/>
</dbReference>
<dbReference type="GO" id="GO:0050661">
    <property type="term" value="F:NADP binding"/>
    <property type="evidence" value="ECO:0007669"/>
    <property type="project" value="UniProtKB-UniRule"/>
</dbReference>
<evidence type="ECO:0000256" key="5">
    <source>
        <dbReference type="ARBA" id="ARBA00023002"/>
    </source>
</evidence>
<name>A0A160M817_9BACI</name>
<comment type="caution">
    <text evidence="6">Lacks conserved residue(s) required for the propagation of feature annotation.</text>
</comment>
<evidence type="ECO:0000256" key="4">
    <source>
        <dbReference type="ARBA" id="ARBA00022857"/>
    </source>
</evidence>
<dbReference type="InterPro" id="IPR022890">
    <property type="entry name" value="Fd--NADP_Rdtase_type_2"/>
</dbReference>
<dbReference type="EMBL" id="CP015506">
    <property type="protein sequence ID" value="AND38138.1"/>
    <property type="molecule type" value="Genomic_DNA"/>
</dbReference>
<keyword evidence="2 6" id="KW-0285">Flavoprotein</keyword>
<dbReference type="AlphaFoldDB" id="A0A160M817"/>
<dbReference type="KEGG" id="bon:A361_03020"/>
<dbReference type="Gene3D" id="3.50.50.60">
    <property type="entry name" value="FAD/NAD(P)-binding domain"/>
    <property type="match status" value="2"/>
</dbReference>